<organism evidence="1 2">
    <name type="scientific">Modicisalibacter muralis</name>
    <dbReference type="NCBI Taxonomy" id="119000"/>
    <lineage>
        <taxon>Bacteria</taxon>
        <taxon>Pseudomonadati</taxon>
        <taxon>Pseudomonadota</taxon>
        <taxon>Gammaproteobacteria</taxon>
        <taxon>Oceanospirillales</taxon>
        <taxon>Halomonadaceae</taxon>
        <taxon>Modicisalibacter</taxon>
    </lineage>
</organism>
<dbReference type="AlphaFoldDB" id="A0A1G9LMD4"/>
<proteinExistence type="predicted"/>
<protein>
    <submittedName>
        <fullName evidence="1">Uncharacterized protein</fullName>
    </submittedName>
</protein>
<evidence type="ECO:0000313" key="1">
    <source>
        <dbReference type="EMBL" id="SDL63100.1"/>
    </source>
</evidence>
<keyword evidence="2" id="KW-1185">Reference proteome</keyword>
<dbReference type="EMBL" id="FNGI01000005">
    <property type="protein sequence ID" value="SDL63100.1"/>
    <property type="molecule type" value="Genomic_DNA"/>
</dbReference>
<evidence type="ECO:0000313" key="2">
    <source>
        <dbReference type="Proteomes" id="UP000198654"/>
    </source>
</evidence>
<reference evidence="1 2" key="1">
    <citation type="submission" date="2016-10" db="EMBL/GenBank/DDBJ databases">
        <authorList>
            <person name="de Groot N.N."/>
        </authorList>
    </citation>
    <scope>NUCLEOTIDE SEQUENCE [LARGE SCALE GENOMIC DNA]</scope>
    <source>
        <strain evidence="1 2">DSM 14789</strain>
    </source>
</reference>
<gene>
    <name evidence="1" type="ORF">SAMN05661010_02158</name>
</gene>
<name>A0A1G9LMD4_9GAMM</name>
<accession>A0A1G9LMD4</accession>
<sequence>MNDYSYRPLGSYERVSEGATTILTEGSIAQRKRLVSSFN</sequence>
<dbReference type="Proteomes" id="UP000198654">
    <property type="component" value="Unassembled WGS sequence"/>
</dbReference>